<name>A0A061RHM7_9CHLO</name>
<accession>A0A061RHM7</accession>
<proteinExistence type="predicted"/>
<dbReference type="EMBL" id="GBEZ01013550">
    <property type="protein sequence ID" value="JAC72447.1"/>
    <property type="molecule type" value="Transcribed_RNA"/>
</dbReference>
<protein>
    <submittedName>
        <fullName evidence="1">Uncharacterized protein</fullName>
    </submittedName>
</protein>
<reference evidence="1" key="1">
    <citation type="submission" date="2014-05" db="EMBL/GenBank/DDBJ databases">
        <title>The transcriptome of the halophilic microalga Tetraselmis sp. GSL018 isolated from the Great Salt Lake, Utah.</title>
        <authorList>
            <person name="Jinkerson R.E."/>
            <person name="D'Adamo S."/>
            <person name="Posewitz M.C."/>
        </authorList>
    </citation>
    <scope>NUCLEOTIDE SEQUENCE</scope>
    <source>
        <strain evidence="1">GSL018</strain>
    </source>
</reference>
<dbReference type="AlphaFoldDB" id="A0A061RHM7"/>
<gene>
    <name evidence="1" type="ORF">TSPGSL018_31326</name>
</gene>
<organism evidence="1">
    <name type="scientific">Tetraselmis sp. GSL018</name>
    <dbReference type="NCBI Taxonomy" id="582737"/>
    <lineage>
        <taxon>Eukaryota</taxon>
        <taxon>Viridiplantae</taxon>
        <taxon>Chlorophyta</taxon>
        <taxon>core chlorophytes</taxon>
        <taxon>Chlorodendrophyceae</taxon>
        <taxon>Chlorodendrales</taxon>
        <taxon>Chlorodendraceae</taxon>
        <taxon>Tetraselmis</taxon>
    </lineage>
</organism>
<sequence length="164" mass="18079">MFLSKTAAERLCIYIVVLKFVSLPLQAIIDAEANASSGRRTRVAVFGSFGGLAGALTLTRIAMNLSGNPVPSDFLQPSATGEVLDLIVVVAAALLWSQEVTTREENIQRIWAEVKKRSASEPKEISADFVRETKRGIRKRRRRSQVKGFQRGIAARNLLECTAY</sequence>
<evidence type="ECO:0000313" key="1">
    <source>
        <dbReference type="EMBL" id="JAC72447.1"/>
    </source>
</evidence>